<proteinExistence type="predicted"/>
<gene>
    <name evidence="1" type="ORF">BHF68_13685</name>
</gene>
<dbReference type="OrthoDB" id="8910160at2"/>
<accession>A0A1E5G468</accession>
<protein>
    <recommendedName>
        <fullName evidence="3">Sce7725 family protein</fullName>
    </recommendedName>
</protein>
<reference evidence="1 2" key="1">
    <citation type="submission" date="2016-09" db="EMBL/GenBank/DDBJ databases">
        <title>Draft genome sequence for the type strain of Desulfuribacillus alkaliarsenatis AHT28, an obligately anaerobic, sulfidogenic bacterium isolated from Russian soda lake sediments.</title>
        <authorList>
            <person name="Abin C.A."/>
            <person name="Hollibaugh J.T."/>
        </authorList>
    </citation>
    <scope>NUCLEOTIDE SEQUENCE [LARGE SCALE GENOMIC DNA]</scope>
    <source>
        <strain evidence="1 2">AHT28</strain>
    </source>
</reference>
<dbReference type="EMBL" id="MIJE01000003">
    <property type="protein sequence ID" value="OEF97872.1"/>
    <property type="molecule type" value="Genomic_DNA"/>
</dbReference>
<evidence type="ECO:0000313" key="2">
    <source>
        <dbReference type="Proteomes" id="UP000094296"/>
    </source>
</evidence>
<comment type="caution">
    <text evidence="1">The sequence shown here is derived from an EMBL/GenBank/DDBJ whole genome shotgun (WGS) entry which is preliminary data.</text>
</comment>
<name>A0A1E5G468_9FIRM</name>
<dbReference type="STRING" id="766136.BHF68_13685"/>
<dbReference type="RefSeq" id="WP_069642503.1">
    <property type="nucleotide sequence ID" value="NZ_MIJE01000003.1"/>
</dbReference>
<sequence>MYFPCLRGRQFELIALRELLEKSLLSKSILPIVEPVKLSSTLIKTIQAFEDYDSKLALVINPTVGSFNSDCKNEKNTHNREKLLEMQRKEFIINAYHINPAVEKLIKTLQECGEKISNIISICENEDYITIYEKLFNMEKPVYNLIPDERIFLRRIRENIVMMDDRFKKKTRNVDYIETEDEPFSSDHLYYSDDGYVGFSDYSIIGNEYTETGFAPYAVAIHIVYFDNENRLRVRHFVSDTNEDITNPAGKFAEALQKLVDWNKSEMLNTYGINEFMRMYDNEIYPGLGTVKKLSLMHHLELIGRYLDGEI</sequence>
<dbReference type="AlphaFoldDB" id="A0A1E5G468"/>
<organism evidence="1 2">
    <name type="scientific">Desulfuribacillus alkaliarsenatis</name>
    <dbReference type="NCBI Taxonomy" id="766136"/>
    <lineage>
        <taxon>Bacteria</taxon>
        <taxon>Bacillati</taxon>
        <taxon>Bacillota</taxon>
        <taxon>Desulfuribacillia</taxon>
        <taxon>Desulfuribacillales</taxon>
        <taxon>Desulfuribacillaceae</taxon>
        <taxon>Desulfuribacillus</taxon>
    </lineage>
</organism>
<evidence type="ECO:0000313" key="1">
    <source>
        <dbReference type="EMBL" id="OEF97872.1"/>
    </source>
</evidence>
<dbReference type="NCBIfam" id="NF033831">
    <property type="entry name" value="sce7725_fam"/>
    <property type="match status" value="1"/>
</dbReference>
<keyword evidence="2" id="KW-1185">Reference proteome</keyword>
<dbReference type="Proteomes" id="UP000094296">
    <property type="component" value="Unassembled WGS sequence"/>
</dbReference>
<dbReference type="InterPro" id="IPR047727">
    <property type="entry name" value="Sce7725-like"/>
</dbReference>
<evidence type="ECO:0008006" key="3">
    <source>
        <dbReference type="Google" id="ProtNLM"/>
    </source>
</evidence>